<accession>A0A5B8LQX9</accession>
<name>A0A5B8LQX9_9HYPH</name>
<proteinExistence type="predicted"/>
<dbReference type="KEGG" id="dea:FPZ08_05775"/>
<dbReference type="OrthoDB" id="9789133at2"/>
<evidence type="ECO:0000313" key="2">
    <source>
        <dbReference type="Proteomes" id="UP000315364"/>
    </source>
</evidence>
<evidence type="ECO:0000313" key="1">
    <source>
        <dbReference type="EMBL" id="QDZ10299.1"/>
    </source>
</evidence>
<dbReference type="EMBL" id="CP042304">
    <property type="protein sequence ID" value="QDZ10299.1"/>
    <property type="molecule type" value="Genomic_DNA"/>
</dbReference>
<keyword evidence="2" id="KW-1185">Reference proteome</keyword>
<protein>
    <submittedName>
        <fullName evidence="1">Uncharacterized protein</fullName>
    </submittedName>
</protein>
<dbReference type="RefSeq" id="WP_146289101.1">
    <property type="nucleotide sequence ID" value="NZ_CP042304.1"/>
</dbReference>
<dbReference type="AlphaFoldDB" id="A0A5B8LQX9"/>
<sequence length="177" mass="17955">MKLTWFGGTTVRIHIGGAILVVDAEGAPDGIDAAELVSGADVVIAGFGAELAEVDAARWKPRRSPRLLDVGESLPVVEAWAAGRGAVLVEAIGEAPLLLVAGEVPALGRWADGAVVVLFGDGAGLVRRGGALLDEAPPRLLALAGNEAAIDMAIPALRDRLDGTGLVALEAGMALEV</sequence>
<organism evidence="1 2">
    <name type="scientific">Devosia ginsengisoli</name>
    <dbReference type="NCBI Taxonomy" id="400770"/>
    <lineage>
        <taxon>Bacteria</taxon>
        <taxon>Pseudomonadati</taxon>
        <taxon>Pseudomonadota</taxon>
        <taxon>Alphaproteobacteria</taxon>
        <taxon>Hyphomicrobiales</taxon>
        <taxon>Devosiaceae</taxon>
        <taxon>Devosia</taxon>
    </lineage>
</organism>
<reference evidence="1 2" key="1">
    <citation type="submission" date="2019-07" db="EMBL/GenBank/DDBJ databases">
        <title>Full genome sequence of Devosia sp. Gsoil 520.</title>
        <authorList>
            <person name="Im W.-T."/>
        </authorList>
    </citation>
    <scope>NUCLEOTIDE SEQUENCE [LARGE SCALE GENOMIC DNA]</scope>
    <source>
        <strain evidence="1 2">Gsoil 520</strain>
    </source>
</reference>
<dbReference type="Proteomes" id="UP000315364">
    <property type="component" value="Chromosome"/>
</dbReference>
<gene>
    <name evidence="1" type="ORF">FPZ08_05775</name>
</gene>